<dbReference type="Gene3D" id="2.60.40.420">
    <property type="entry name" value="Cupredoxins - blue copper proteins"/>
    <property type="match status" value="3"/>
</dbReference>
<keyword evidence="7" id="KW-1185">Reference proteome</keyword>
<dbReference type="InterPro" id="IPR008972">
    <property type="entry name" value="Cupredoxin"/>
</dbReference>
<feature type="region of interest" description="Disordered" evidence="3">
    <location>
        <begin position="317"/>
        <end position="340"/>
    </location>
</feature>
<evidence type="ECO:0000259" key="5">
    <source>
        <dbReference type="Pfam" id="PF07732"/>
    </source>
</evidence>
<sequence length="502" mass="53799">MTGHPCISRRTLLRGGVAVSTAATVSAAFPPLLGGRVARAAGVSAAFSAQPLPHSFRPGRTETLWSYRADGAAAPGTAPQPMILRARQGQPFTAVFTNHLPEPTTVHWHGLRLPVAMDGVPFLTQNPVNPGDSFTYTFTPPDAGTFWLHPHLNSLTQLSRGLSALLIVEEAQDPGFDADIPLLLRDWRIGSDGAWLDLVDERESGRAGTFGPLHTASGQEAPVLTAPAGGLVRLRLCNADVTRILRIVADDLPKGAAVQVIAIDGHPLAKPETLDRESIGPGMRCDLLVRMPERAGDRVSFSNTSSSSPWTVVTLTAEGPSRKRRLPQRNPLPANPVSRPDLKTAESLRFDFGAGVEDGEKSSTAKPALWSINRRAWVEAYGVTGPTPELPMLPGQSFAEAKAAICGDGTPLATLERNRTYLLELTNYTPHPHPIHLHGLAVQMVSSTRDGLRIGQIGDTVLLGPKERAVVAVVADNPGDWMMHCHIIEHQASGMMGVVRVT</sequence>
<evidence type="ECO:0000256" key="2">
    <source>
        <dbReference type="ARBA" id="ARBA00023002"/>
    </source>
</evidence>
<accession>A0A7W9ZEC2</accession>
<dbReference type="InterPro" id="IPR002355">
    <property type="entry name" value="Cu_oxidase_Cu_BS"/>
</dbReference>
<proteinExistence type="predicted"/>
<dbReference type="GO" id="GO:0005507">
    <property type="term" value="F:copper ion binding"/>
    <property type="evidence" value="ECO:0007669"/>
    <property type="project" value="InterPro"/>
</dbReference>
<dbReference type="PROSITE" id="PS00079">
    <property type="entry name" value="MULTICOPPER_OXIDASE1"/>
    <property type="match status" value="1"/>
</dbReference>
<keyword evidence="1" id="KW-0479">Metal-binding</keyword>
<evidence type="ECO:0000313" key="6">
    <source>
        <dbReference type="EMBL" id="MBB6209578.1"/>
    </source>
</evidence>
<dbReference type="AlphaFoldDB" id="A0A7W9ZEC2"/>
<evidence type="ECO:0000313" key="7">
    <source>
        <dbReference type="Proteomes" id="UP000544872"/>
    </source>
</evidence>
<dbReference type="InterPro" id="IPR011706">
    <property type="entry name" value="Cu-oxidase_C"/>
</dbReference>
<dbReference type="Proteomes" id="UP000544872">
    <property type="component" value="Unassembled WGS sequence"/>
</dbReference>
<dbReference type="PROSITE" id="PS51318">
    <property type="entry name" value="TAT"/>
    <property type="match status" value="1"/>
</dbReference>
<evidence type="ECO:0000256" key="3">
    <source>
        <dbReference type="SAM" id="MobiDB-lite"/>
    </source>
</evidence>
<dbReference type="GO" id="GO:0030288">
    <property type="term" value="C:outer membrane-bounded periplasmic space"/>
    <property type="evidence" value="ECO:0007669"/>
    <property type="project" value="TreeGrafter"/>
</dbReference>
<gene>
    <name evidence="6" type="ORF">FHS48_000980</name>
</gene>
<dbReference type="GO" id="GO:0016491">
    <property type="term" value="F:oxidoreductase activity"/>
    <property type="evidence" value="ECO:0007669"/>
    <property type="project" value="UniProtKB-KW"/>
</dbReference>
<keyword evidence="2" id="KW-0560">Oxidoreductase</keyword>
<dbReference type="SUPFAM" id="SSF49503">
    <property type="entry name" value="Cupredoxins"/>
    <property type="match status" value="3"/>
</dbReference>
<feature type="domain" description="Plastocyanin-like" evidence="5">
    <location>
        <begin position="76"/>
        <end position="172"/>
    </location>
</feature>
<name>A0A7W9ZEC2_NOVIT</name>
<dbReference type="Pfam" id="PF07731">
    <property type="entry name" value="Cu-oxidase_2"/>
    <property type="match status" value="1"/>
</dbReference>
<feature type="domain" description="Plastocyanin-like" evidence="4">
    <location>
        <begin position="405"/>
        <end position="501"/>
    </location>
</feature>
<dbReference type="PANTHER" id="PTHR11709">
    <property type="entry name" value="MULTI-COPPER OXIDASE"/>
    <property type="match status" value="1"/>
</dbReference>
<reference evidence="6 7" key="1">
    <citation type="submission" date="2020-08" db="EMBL/GenBank/DDBJ databases">
        <title>Genomic Encyclopedia of Type Strains, Phase IV (KMG-IV): sequencing the most valuable type-strain genomes for metagenomic binning, comparative biology and taxonomic classification.</title>
        <authorList>
            <person name="Goeker M."/>
        </authorList>
    </citation>
    <scope>NUCLEOTIDE SEQUENCE [LARGE SCALE GENOMIC DNA]</scope>
    <source>
        <strain evidence="6 7">DSM 11590</strain>
    </source>
</reference>
<dbReference type="CDD" id="cd13861">
    <property type="entry name" value="CuRO_1_CumA_like"/>
    <property type="match status" value="1"/>
</dbReference>
<dbReference type="InterPro" id="IPR033138">
    <property type="entry name" value="Cu_oxidase_CS"/>
</dbReference>
<dbReference type="Pfam" id="PF07732">
    <property type="entry name" value="Cu-oxidase_3"/>
    <property type="match status" value="1"/>
</dbReference>
<dbReference type="RefSeq" id="WP_184261957.1">
    <property type="nucleotide sequence ID" value="NZ_JACIIX010000002.1"/>
</dbReference>
<comment type="caution">
    <text evidence="6">The sequence shown here is derived from an EMBL/GenBank/DDBJ whole genome shotgun (WGS) entry which is preliminary data.</text>
</comment>
<protein>
    <submittedName>
        <fullName evidence="6">FtsP/CotA-like multicopper oxidase with cupredoxin domain</fullName>
    </submittedName>
</protein>
<dbReference type="InterPro" id="IPR011707">
    <property type="entry name" value="Cu-oxidase-like_N"/>
</dbReference>
<dbReference type="EMBL" id="JACIIX010000002">
    <property type="protein sequence ID" value="MBB6209578.1"/>
    <property type="molecule type" value="Genomic_DNA"/>
</dbReference>
<evidence type="ECO:0000259" key="4">
    <source>
        <dbReference type="Pfam" id="PF07731"/>
    </source>
</evidence>
<dbReference type="PROSITE" id="PS00080">
    <property type="entry name" value="MULTICOPPER_OXIDASE2"/>
    <property type="match status" value="1"/>
</dbReference>
<evidence type="ECO:0000256" key="1">
    <source>
        <dbReference type="ARBA" id="ARBA00022723"/>
    </source>
</evidence>
<organism evidence="6 7">
    <name type="scientific">Novispirillum itersonii</name>
    <name type="common">Aquaspirillum itersonii</name>
    <dbReference type="NCBI Taxonomy" id="189"/>
    <lineage>
        <taxon>Bacteria</taxon>
        <taxon>Pseudomonadati</taxon>
        <taxon>Pseudomonadota</taxon>
        <taxon>Alphaproteobacteria</taxon>
        <taxon>Rhodospirillales</taxon>
        <taxon>Novispirillaceae</taxon>
        <taxon>Novispirillum</taxon>
    </lineage>
</organism>
<dbReference type="InterPro" id="IPR006311">
    <property type="entry name" value="TAT_signal"/>
</dbReference>
<dbReference type="PANTHER" id="PTHR11709:SF2">
    <property type="entry name" value="MULTICOPPER OXIDASE LPR1"/>
    <property type="match status" value="1"/>
</dbReference>
<dbReference type="InterPro" id="IPR045087">
    <property type="entry name" value="Cu-oxidase_fam"/>
</dbReference>